<accession>M2Q1C0</accession>
<evidence type="ECO:0000313" key="1">
    <source>
        <dbReference type="EMBL" id="EMD30608.1"/>
    </source>
</evidence>
<dbReference type="AlphaFoldDB" id="M2Q1C0"/>
<dbReference type="Proteomes" id="UP000016930">
    <property type="component" value="Unassembled WGS sequence"/>
</dbReference>
<sequence>MKRIRTGCFCTKSTPNTALLSMPRKVRSPQRTRLTCNVARSSARSICQVPSRLRSCMGLERGGRGGGVGV</sequence>
<gene>
    <name evidence="1" type="ORF">CERSUDRAFT_89736</name>
</gene>
<dbReference type="EMBL" id="KB445956">
    <property type="protein sequence ID" value="EMD30608.1"/>
    <property type="molecule type" value="Genomic_DNA"/>
</dbReference>
<proteinExistence type="predicted"/>
<name>M2Q1C0_CERS8</name>
<protein>
    <submittedName>
        <fullName evidence="1">Uncharacterized protein</fullName>
    </submittedName>
</protein>
<keyword evidence="2" id="KW-1185">Reference proteome</keyword>
<organism evidence="1 2">
    <name type="scientific">Ceriporiopsis subvermispora (strain B)</name>
    <name type="common">White-rot fungus</name>
    <name type="synonym">Gelatoporia subvermispora</name>
    <dbReference type="NCBI Taxonomy" id="914234"/>
    <lineage>
        <taxon>Eukaryota</taxon>
        <taxon>Fungi</taxon>
        <taxon>Dikarya</taxon>
        <taxon>Basidiomycota</taxon>
        <taxon>Agaricomycotina</taxon>
        <taxon>Agaricomycetes</taxon>
        <taxon>Polyporales</taxon>
        <taxon>Gelatoporiaceae</taxon>
        <taxon>Gelatoporia</taxon>
    </lineage>
</organism>
<feature type="non-terminal residue" evidence="1">
    <location>
        <position position="70"/>
    </location>
</feature>
<evidence type="ECO:0000313" key="2">
    <source>
        <dbReference type="Proteomes" id="UP000016930"/>
    </source>
</evidence>
<dbReference type="HOGENOM" id="CLU_2782697_0_0_1"/>
<reference evidence="1 2" key="1">
    <citation type="journal article" date="2012" name="Proc. Natl. Acad. Sci. U.S.A.">
        <title>Comparative genomics of Ceriporiopsis subvermispora and Phanerochaete chrysosporium provide insight into selective ligninolysis.</title>
        <authorList>
            <person name="Fernandez-Fueyo E."/>
            <person name="Ruiz-Duenas F.J."/>
            <person name="Ferreira P."/>
            <person name="Floudas D."/>
            <person name="Hibbett D.S."/>
            <person name="Canessa P."/>
            <person name="Larrondo L.F."/>
            <person name="James T.Y."/>
            <person name="Seelenfreund D."/>
            <person name="Lobos S."/>
            <person name="Polanco R."/>
            <person name="Tello M."/>
            <person name="Honda Y."/>
            <person name="Watanabe T."/>
            <person name="Watanabe T."/>
            <person name="Ryu J.S."/>
            <person name="Kubicek C.P."/>
            <person name="Schmoll M."/>
            <person name="Gaskell J."/>
            <person name="Hammel K.E."/>
            <person name="St John F.J."/>
            <person name="Vanden Wymelenberg A."/>
            <person name="Sabat G."/>
            <person name="Splinter BonDurant S."/>
            <person name="Syed K."/>
            <person name="Yadav J.S."/>
            <person name="Doddapaneni H."/>
            <person name="Subramanian V."/>
            <person name="Lavin J.L."/>
            <person name="Oguiza J.A."/>
            <person name="Perez G."/>
            <person name="Pisabarro A.G."/>
            <person name="Ramirez L."/>
            <person name="Santoyo F."/>
            <person name="Master E."/>
            <person name="Coutinho P.M."/>
            <person name="Henrissat B."/>
            <person name="Lombard V."/>
            <person name="Magnuson J.K."/>
            <person name="Kuees U."/>
            <person name="Hori C."/>
            <person name="Igarashi K."/>
            <person name="Samejima M."/>
            <person name="Held B.W."/>
            <person name="Barry K.W."/>
            <person name="LaButti K.M."/>
            <person name="Lapidus A."/>
            <person name="Lindquist E.A."/>
            <person name="Lucas S.M."/>
            <person name="Riley R."/>
            <person name="Salamov A.A."/>
            <person name="Hoffmeister D."/>
            <person name="Schwenk D."/>
            <person name="Hadar Y."/>
            <person name="Yarden O."/>
            <person name="de Vries R.P."/>
            <person name="Wiebenga A."/>
            <person name="Stenlid J."/>
            <person name="Eastwood D."/>
            <person name="Grigoriev I.V."/>
            <person name="Berka R.M."/>
            <person name="Blanchette R.A."/>
            <person name="Kersten P."/>
            <person name="Martinez A.T."/>
            <person name="Vicuna R."/>
            <person name="Cullen D."/>
        </authorList>
    </citation>
    <scope>NUCLEOTIDE SEQUENCE [LARGE SCALE GENOMIC DNA]</scope>
    <source>
        <strain evidence="1 2">B</strain>
    </source>
</reference>